<name>A0A7R9I376_9NEOP</name>
<accession>A0A7R9I376</accession>
<reference evidence="3" key="1">
    <citation type="submission" date="2020-11" db="EMBL/GenBank/DDBJ databases">
        <authorList>
            <person name="Tran Van P."/>
        </authorList>
    </citation>
    <scope>NUCLEOTIDE SEQUENCE</scope>
</reference>
<evidence type="ECO:0000313" key="3">
    <source>
        <dbReference type="EMBL" id="CAD7443858.1"/>
    </source>
</evidence>
<sequence length="241" mass="27462">MMLCILFILLLVLSCKWIKELVKSGRKASISKHDRAKAEKLKGPNNSRGDTSRRTPNGDQRTKTQSLIRQRREPKTIAPPAQSVSQEPSRLNTTKPHGTHSIRGQPRKGATQLFPGVTRQWPVECHTNKAPSPGIPRPQKTWTAENAKRLPPRGIPRVAPRTSAGRREYVAIELGPPDQYSTYYQPAPLRKCMMFITPRLISHIHRLHLFRLQFYRSLCLPVIREEAATAPYWENTMLAHV</sequence>
<dbReference type="EMBL" id="OD566368">
    <property type="protein sequence ID" value="CAD7443858.1"/>
    <property type="molecule type" value="Genomic_DNA"/>
</dbReference>
<proteinExistence type="predicted"/>
<feature type="compositionally biased region" description="Polar residues" evidence="1">
    <location>
        <begin position="44"/>
        <end position="68"/>
    </location>
</feature>
<feature type="chain" id="PRO_5030976808" evidence="2">
    <location>
        <begin position="18"/>
        <end position="241"/>
    </location>
</feature>
<protein>
    <submittedName>
        <fullName evidence="3">Uncharacterized protein</fullName>
    </submittedName>
</protein>
<feature type="compositionally biased region" description="Basic and acidic residues" evidence="1">
    <location>
        <begin position="31"/>
        <end position="42"/>
    </location>
</feature>
<feature type="region of interest" description="Disordered" evidence="1">
    <location>
        <begin position="128"/>
        <end position="162"/>
    </location>
</feature>
<feature type="compositionally biased region" description="Polar residues" evidence="1">
    <location>
        <begin position="82"/>
        <end position="96"/>
    </location>
</feature>
<dbReference type="AlphaFoldDB" id="A0A7R9I376"/>
<feature type="region of interest" description="Disordered" evidence="1">
    <location>
        <begin position="26"/>
        <end position="110"/>
    </location>
</feature>
<gene>
    <name evidence="3" type="ORF">TBIB3V08_LOCUS6255</name>
</gene>
<keyword evidence="2" id="KW-0732">Signal</keyword>
<organism evidence="3">
    <name type="scientific">Timema bartmani</name>
    <dbReference type="NCBI Taxonomy" id="61472"/>
    <lineage>
        <taxon>Eukaryota</taxon>
        <taxon>Metazoa</taxon>
        <taxon>Ecdysozoa</taxon>
        <taxon>Arthropoda</taxon>
        <taxon>Hexapoda</taxon>
        <taxon>Insecta</taxon>
        <taxon>Pterygota</taxon>
        <taxon>Neoptera</taxon>
        <taxon>Polyneoptera</taxon>
        <taxon>Phasmatodea</taxon>
        <taxon>Timematodea</taxon>
        <taxon>Timematoidea</taxon>
        <taxon>Timematidae</taxon>
        <taxon>Timema</taxon>
    </lineage>
</organism>
<evidence type="ECO:0000256" key="2">
    <source>
        <dbReference type="SAM" id="SignalP"/>
    </source>
</evidence>
<feature type="signal peptide" evidence="2">
    <location>
        <begin position="1"/>
        <end position="17"/>
    </location>
</feature>
<evidence type="ECO:0000256" key="1">
    <source>
        <dbReference type="SAM" id="MobiDB-lite"/>
    </source>
</evidence>